<evidence type="ECO:0000313" key="3">
    <source>
        <dbReference type="Proteomes" id="UP000252085"/>
    </source>
</evidence>
<name>A0A367RNJ8_NOSPU</name>
<protein>
    <submittedName>
        <fullName evidence="2">Transposase</fullName>
    </submittedName>
</protein>
<comment type="caution">
    <text evidence="2">The sequence shown here is derived from an EMBL/GenBank/DDBJ whole genome shotgun (WGS) entry which is preliminary data.</text>
</comment>
<sequence length="174" mass="20706">MQLWCEDEHRLGLKPILRRVYVPEGETPIANVNWRFKWLWLYAFVHPKTGETYWWILPYVNTELFNQVLEDFAREFELGAKKHILLAVDRAGWHTSHKLKIPQGLHLTFLPSHSPELQPAERLWTLIDEPIANQSFETLNDLEEVLFHRCQSLLQQQDLIQGLTSFHWWIKIGI</sequence>
<evidence type="ECO:0000313" key="2">
    <source>
        <dbReference type="EMBL" id="RCJ36882.1"/>
    </source>
</evidence>
<feature type="domain" description="Tc1-like transposase DDE" evidence="1">
    <location>
        <begin position="2"/>
        <end position="142"/>
    </location>
</feature>
<evidence type="ECO:0000259" key="1">
    <source>
        <dbReference type="Pfam" id="PF13358"/>
    </source>
</evidence>
<dbReference type="GO" id="GO:0003676">
    <property type="term" value="F:nucleic acid binding"/>
    <property type="evidence" value="ECO:0007669"/>
    <property type="project" value="InterPro"/>
</dbReference>
<dbReference type="Proteomes" id="UP000252085">
    <property type="component" value="Unassembled WGS sequence"/>
</dbReference>
<dbReference type="NCBIfam" id="NF033545">
    <property type="entry name" value="transpos_IS630"/>
    <property type="match status" value="1"/>
</dbReference>
<dbReference type="InterPro" id="IPR038717">
    <property type="entry name" value="Tc1-like_DDE_dom"/>
</dbReference>
<reference evidence="2 3" key="1">
    <citation type="submission" date="2016-04" db="EMBL/GenBank/DDBJ databases">
        <authorList>
            <person name="Evans L.H."/>
            <person name="Alamgir A."/>
            <person name="Owens N."/>
            <person name="Weber N.D."/>
            <person name="Virtaneva K."/>
            <person name="Barbian K."/>
            <person name="Babar A."/>
            <person name="Rosenke K."/>
        </authorList>
    </citation>
    <scope>NUCLEOTIDE SEQUENCE [LARGE SCALE GENOMIC DNA]</scope>
    <source>
        <strain evidence="2">NIES-2108</strain>
    </source>
</reference>
<organism evidence="2 3">
    <name type="scientific">Nostoc punctiforme NIES-2108</name>
    <dbReference type="NCBI Taxonomy" id="1356359"/>
    <lineage>
        <taxon>Bacteria</taxon>
        <taxon>Bacillati</taxon>
        <taxon>Cyanobacteriota</taxon>
        <taxon>Cyanophyceae</taxon>
        <taxon>Nostocales</taxon>
        <taxon>Nostocaceae</taxon>
        <taxon>Nostoc</taxon>
    </lineage>
</organism>
<dbReference type="Pfam" id="PF13358">
    <property type="entry name" value="DDE_3"/>
    <property type="match status" value="1"/>
</dbReference>
<proteinExistence type="predicted"/>
<gene>
    <name evidence="2" type="ORF">A6769_15450</name>
</gene>
<accession>A0A367RNJ8</accession>
<dbReference type="Gene3D" id="3.30.420.10">
    <property type="entry name" value="Ribonuclease H-like superfamily/Ribonuclease H"/>
    <property type="match status" value="1"/>
</dbReference>
<dbReference type="AlphaFoldDB" id="A0A367RNJ8"/>
<dbReference type="InterPro" id="IPR047655">
    <property type="entry name" value="Transpos_IS630-like"/>
</dbReference>
<dbReference type="InterPro" id="IPR036397">
    <property type="entry name" value="RNaseH_sf"/>
</dbReference>
<dbReference type="EMBL" id="LXQE01000147">
    <property type="protein sequence ID" value="RCJ36882.1"/>
    <property type="molecule type" value="Genomic_DNA"/>
</dbReference>